<dbReference type="Proteomes" id="UP001172778">
    <property type="component" value="Unassembled WGS sequence"/>
</dbReference>
<dbReference type="PRINTS" id="PR00313">
    <property type="entry name" value="CABNDNGRPT"/>
</dbReference>
<keyword evidence="2" id="KW-0964">Secreted</keyword>
<accession>A0ABT7E5A7</accession>
<feature type="non-terminal residue" evidence="4">
    <location>
        <position position="1"/>
    </location>
</feature>
<dbReference type="Gene3D" id="2.150.10.10">
    <property type="entry name" value="Serralysin-like metalloprotease, C-terminal"/>
    <property type="match status" value="1"/>
</dbReference>
<evidence type="ECO:0000256" key="2">
    <source>
        <dbReference type="ARBA" id="ARBA00022525"/>
    </source>
</evidence>
<sequence length="88" mass="8468">GAGNDRLIGGNGNDSLNGGAADDRLEGGNGADTLRGGAGNDQLIGGRGDDTYVIAAGEGQDVIDNSGGGNDVILFEGIASSKVSSGFG</sequence>
<dbReference type="PANTHER" id="PTHR38340">
    <property type="entry name" value="S-LAYER PROTEIN"/>
    <property type="match status" value="1"/>
</dbReference>
<dbReference type="InterPro" id="IPR001343">
    <property type="entry name" value="Hemolysn_Ca-bd"/>
</dbReference>
<feature type="non-terminal residue" evidence="4">
    <location>
        <position position="88"/>
    </location>
</feature>
<dbReference type="InterPro" id="IPR050557">
    <property type="entry name" value="RTX_toxin/Mannuronan_C5-epim"/>
</dbReference>
<comment type="caution">
    <text evidence="4">The sequence shown here is derived from an EMBL/GenBank/DDBJ whole genome shotgun (WGS) entry which is preliminary data.</text>
</comment>
<reference evidence="4" key="1">
    <citation type="submission" date="2023-03" db="EMBL/GenBank/DDBJ databases">
        <title>Chitinimonas shenzhenensis gen. nov., sp. nov., a novel member of family Burkholderiaceae isolated from activated sludge collected in Shen Zhen, China.</title>
        <authorList>
            <person name="Wang X."/>
        </authorList>
    </citation>
    <scope>NUCLEOTIDE SEQUENCE</scope>
    <source>
        <strain evidence="4">DQS-5</strain>
    </source>
</reference>
<proteinExistence type="predicted"/>
<dbReference type="InterPro" id="IPR018511">
    <property type="entry name" value="Hemolysin-typ_Ca-bd_CS"/>
</dbReference>
<gene>
    <name evidence="4" type="ORF">PZA18_24615</name>
</gene>
<dbReference type="RefSeq" id="WP_407951222.1">
    <property type="nucleotide sequence ID" value="NZ_JARRAF010000261.1"/>
</dbReference>
<keyword evidence="5" id="KW-1185">Reference proteome</keyword>
<evidence type="ECO:0000313" key="5">
    <source>
        <dbReference type="Proteomes" id="UP001172778"/>
    </source>
</evidence>
<evidence type="ECO:0000256" key="1">
    <source>
        <dbReference type="ARBA" id="ARBA00004613"/>
    </source>
</evidence>
<evidence type="ECO:0000313" key="4">
    <source>
        <dbReference type="EMBL" id="MDK2127224.1"/>
    </source>
</evidence>
<organism evidence="4 5">
    <name type="scientific">Parachitinimonas caeni</name>
    <dbReference type="NCBI Taxonomy" id="3031301"/>
    <lineage>
        <taxon>Bacteria</taxon>
        <taxon>Pseudomonadati</taxon>
        <taxon>Pseudomonadota</taxon>
        <taxon>Betaproteobacteria</taxon>
        <taxon>Neisseriales</taxon>
        <taxon>Chitinibacteraceae</taxon>
        <taxon>Parachitinimonas</taxon>
    </lineage>
</organism>
<name>A0ABT7E5A7_9NEIS</name>
<protein>
    <submittedName>
        <fullName evidence="4">Calcium-binding protein</fullName>
    </submittedName>
</protein>
<dbReference type="PROSITE" id="PS00330">
    <property type="entry name" value="HEMOLYSIN_CALCIUM"/>
    <property type="match status" value="2"/>
</dbReference>
<dbReference type="InterPro" id="IPR011049">
    <property type="entry name" value="Serralysin-like_metalloprot_C"/>
</dbReference>
<dbReference type="EMBL" id="JARRAF010000261">
    <property type="protein sequence ID" value="MDK2127224.1"/>
    <property type="molecule type" value="Genomic_DNA"/>
</dbReference>
<comment type="subcellular location">
    <subcellularLocation>
        <location evidence="1">Secreted</location>
    </subcellularLocation>
</comment>
<feature type="region of interest" description="Disordered" evidence="3">
    <location>
        <begin position="1"/>
        <end position="46"/>
    </location>
</feature>
<evidence type="ECO:0000256" key="3">
    <source>
        <dbReference type="SAM" id="MobiDB-lite"/>
    </source>
</evidence>
<dbReference type="PANTHER" id="PTHR38340:SF1">
    <property type="entry name" value="S-LAYER PROTEIN"/>
    <property type="match status" value="1"/>
</dbReference>
<dbReference type="Pfam" id="PF00353">
    <property type="entry name" value="HemolysinCabind"/>
    <property type="match status" value="1"/>
</dbReference>
<dbReference type="SUPFAM" id="SSF51120">
    <property type="entry name" value="beta-Roll"/>
    <property type="match status" value="1"/>
</dbReference>